<comment type="caution">
    <text evidence="2">The sequence shown here is derived from an EMBL/GenBank/DDBJ whole genome shotgun (WGS) entry which is preliminary data.</text>
</comment>
<name>A0ABP5BFU3_9PSEU</name>
<keyword evidence="1" id="KW-0812">Transmembrane</keyword>
<gene>
    <name evidence="2" type="ORF">GCM10009754_09730</name>
</gene>
<evidence type="ECO:0000313" key="2">
    <source>
        <dbReference type="EMBL" id="GAA1944130.1"/>
    </source>
</evidence>
<evidence type="ECO:0008006" key="4">
    <source>
        <dbReference type="Google" id="ProtNLM"/>
    </source>
</evidence>
<dbReference type="RefSeq" id="WP_344413840.1">
    <property type="nucleotide sequence ID" value="NZ_BAAANN010000003.1"/>
</dbReference>
<proteinExistence type="predicted"/>
<dbReference type="NCBIfam" id="NF047719">
    <property type="entry name" value="SCO6745_fam_HTH"/>
    <property type="match status" value="1"/>
</dbReference>
<feature type="transmembrane region" description="Helical" evidence="1">
    <location>
        <begin position="47"/>
        <end position="66"/>
    </location>
</feature>
<keyword evidence="1" id="KW-1133">Transmembrane helix</keyword>
<dbReference type="InterPro" id="IPR054058">
    <property type="entry name" value="HTH_67"/>
</dbReference>
<sequence>MTPERARALWIALEPLHGVTYFTPQARAAHEEVGLRGFWRGYVAMRAAPLGAAGLGLVTAAFFNFAPRFLARSVPSVWEMASPAAALRAREAGAVAALETHLPGARDGLGGVLPVLRRVLADVPWTGALGAANAALEMPEDPLAALWHAATVLREHRGDGHVAVLTAEGIGGLEAHVLRDAEDGSRAMITASRGWTEAEWARAADGLTARGLLGDGLTEAGAKLRGHVERRTDELAAIPYRGVTDDEFALLDSVLTPLARALVPAAVPVPNPVGVPAP</sequence>
<protein>
    <recommendedName>
        <fullName evidence="4">SalK</fullName>
    </recommendedName>
</protein>
<organism evidence="2 3">
    <name type="scientific">Amycolatopsis minnesotensis</name>
    <dbReference type="NCBI Taxonomy" id="337894"/>
    <lineage>
        <taxon>Bacteria</taxon>
        <taxon>Bacillati</taxon>
        <taxon>Actinomycetota</taxon>
        <taxon>Actinomycetes</taxon>
        <taxon>Pseudonocardiales</taxon>
        <taxon>Pseudonocardiaceae</taxon>
        <taxon>Amycolatopsis</taxon>
    </lineage>
</organism>
<evidence type="ECO:0000256" key="1">
    <source>
        <dbReference type="SAM" id="Phobius"/>
    </source>
</evidence>
<dbReference type="Pfam" id="PF21863">
    <property type="entry name" value="HTH_67"/>
    <property type="match status" value="1"/>
</dbReference>
<accession>A0ABP5BFU3</accession>
<reference evidence="3" key="1">
    <citation type="journal article" date="2019" name="Int. J. Syst. Evol. Microbiol.">
        <title>The Global Catalogue of Microorganisms (GCM) 10K type strain sequencing project: providing services to taxonomists for standard genome sequencing and annotation.</title>
        <authorList>
            <consortium name="The Broad Institute Genomics Platform"/>
            <consortium name="The Broad Institute Genome Sequencing Center for Infectious Disease"/>
            <person name="Wu L."/>
            <person name="Ma J."/>
        </authorList>
    </citation>
    <scope>NUCLEOTIDE SEQUENCE [LARGE SCALE GENOMIC DNA]</scope>
    <source>
        <strain evidence="3">JCM 14545</strain>
    </source>
</reference>
<keyword evidence="3" id="KW-1185">Reference proteome</keyword>
<keyword evidence="1" id="KW-0472">Membrane</keyword>
<dbReference type="Proteomes" id="UP001501116">
    <property type="component" value="Unassembled WGS sequence"/>
</dbReference>
<dbReference type="EMBL" id="BAAANN010000003">
    <property type="protein sequence ID" value="GAA1944130.1"/>
    <property type="molecule type" value="Genomic_DNA"/>
</dbReference>
<evidence type="ECO:0000313" key="3">
    <source>
        <dbReference type="Proteomes" id="UP001501116"/>
    </source>
</evidence>